<evidence type="ECO:0000313" key="5">
    <source>
        <dbReference type="Proteomes" id="UP001231109"/>
    </source>
</evidence>
<dbReference type="Proteomes" id="UP001231109">
    <property type="component" value="Unassembled WGS sequence"/>
</dbReference>
<evidence type="ECO:0000313" key="4">
    <source>
        <dbReference type="EMBL" id="MDP5135519.1"/>
    </source>
</evidence>
<accession>A0ABT9HWL4</accession>
<reference evidence="4 5" key="1">
    <citation type="submission" date="2022-11" db="EMBL/GenBank/DDBJ databases">
        <title>Viruses from the air-sea interface of a natural surface slick.</title>
        <authorList>
            <person name="Rahlff J."/>
            <person name="Holmfeldt K."/>
        </authorList>
    </citation>
    <scope>NUCLEOTIDE SEQUENCE [LARGE SCALE GENOMIC DNA]</scope>
    <source>
        <strain evidence="4 5">SMS4</strain>
    </source>
</reference>
<protein>
    <submittedName>
        <fullName evidence="4">Curlin subunit CsgB</fullName>
    </submittedName>
</protein>
<proteinExistence type="inferred from homology"/>
<dbReference type="Pfam" id="PF07012">
    <property type="entry name" value="Curlin_rpt"/>
    <property type="match status" value="1"/>
</dbReference>
<evidence type="ECO:0000256" key="1">
    <source>
        <dbReference type="ARBA" id="ARBA00009766"/>
    </source>
</evidence>
<dbReference type="EMBL" id="JAPJDZ010000010">
    <property type="protein sequence ID" value="MDP5135519.1"/>
    <property type="molecule type" value="Genomic_DNA"/>
</dbReference>
<keyword evidence="5" id="KW-1185">Reference proteome</keyword>
<comment type="similarity">
    <text evidence="1">Belongs to the CsgA/CsgB family.</text>
</comment>
<name>A0ABT9HWL4_9GAMM</name>
<gene>
    <name evidence="4" type="ORF">ORJ04_06095</name>
</gene>
<evidence type="ECO:0000256" key="3">
    <source>
        <dbReference type="SAM" id="SignalP"/>
    </source>
</evidence>
<feature type="chain" id="PRO_5045330253" evidence="3">
    <location>
        <begin position="23"/>
        <end position="133"/>
    </location>
</feature>
<feature type="signal peptide" evidence="3">
    <location>
        <begin position="1"/>
        <end position="22"/>
    </location>
</feature>
<comment type="caution">
    <text evidence="4">The sequence shown here is derived from an EMBL/GenBank/DDBJ whole genome shotgun (WGS) entry which is preliminary data.</text>
</comment>
<dbReference type="InterPro" id="IPR009742">
    <property type="entry name" value="Curlin_rpt"/>
</dbReference>
<evidence type="ECO:0000256" key="2">
    <source>
        <dbReference type="ARBA" id="ARBA00022729"/>
    </source>
</evidence>
<sequence>MINKIKMLLMLAMLGFASHGYAEVSVQLTSLLERHALANGVDITQLGDLNVADVMQSGQGQYAVLLQQGVLNQIVVQQTGVGHHAGITQYGNNNSVEVIQNGANNLIQVEQWGDRHFTIEQSGVGATISVIQY</sequence>
<organism evidence="4 5">
    <name type="scientific">Rheinheimera baltica</name>
    <dbReference type="NCBI Taxonomy" id="67576"/>
    <lineage>
        <taxon>Bacteria</taxon>
        <taxon>Pseudomonadati</taxon>
        <taxon>Pseudomonadota</taxon>
        <taxon>Gammaproteobacteria</taxon>
        <taxon>Chromatiales</taxon>
        <taxon>Chromatiaceae</taxon>
        <taxon>Rheinheimera</taxon>
    </lineage>
</organism>
<dbReference type="RefSeq" id="WP_027672907.1">
    <property type="nucleotide sequence ID" value="NZ_JAPJDY010000006.1"/>
</dbReference>
<keyword evidence="2 3" id="KW-0732">Signal</keyword>